<dbReference type="EMBL" id="BMLF01000001">
    <property type="protein sequence ID" value="GGL92634.1"/>
    <property type="molecule type" value="Genomic_DNA"/>
</dbReference>
<keyword evidence="4" id="KW-1185">Reference proteome</keyword>
<dbReference type="InterPro" id="IPR000551">
    <property type="entry name" value="MerR-type_HTH_dom"/>
</dbReference>
<reference evidence="3" key="2">
    <citation type="submission" date="2020-09" db="EMBL/GenBank/DDBJ databases">
        <authorList>
            <person name="Sun Q."/>
            <person name="Zhou Y."/>
        </authorList>
    </citation>
    <scope>NUCLEOTIDE SEQUENCE</scope>
    <source>
        <strain evidence="3">CGMCC 1.6293</strain>
    </source>
</reference>
<dbReference type="Pfam" id="PF13411">
    <property type="entry name" value="MerR_1"/>
    <property type="match status" value="1"/>
</dbReference>
<dbReference type="Gene3D" id="1.10.1660.10">
    <property type="match status" value="1"/>
</dbReference>
<comment type="caution">
    <text evidence="3">The sequence shown here is derived from an EMBL/GenBank/DDBJ whole genome shotgun (WGS) entry which is preliminary data.</text>
</comment>
<evidence type="ECO:0000313" key="3">
    <source>
        <dbReference type="EMBL" id="GGL92634.1"/>
    </source>
</evidence>
<feature type="compositionally biased region" description="Pro residues" evidence="1">
    <location>
        <begin position="244"/>
        <end position="255"/>
    </location>
</feature>
<dbReference type="AlphaFoldDB" id="A0A917WCV9"/>
<dbReference type="GO" id="GO:0006355">
    <property type="term" value="P:regulation of DNA-templated transcription"/>
    <property type="evidence" value="ECO:0007669"/>
    <property type="project" value="InterPro"/>
</dbReference>
<dbReference type="RefSeq" id="WP_036538473.1">
    <property type="nucleotide sequence ID" value="NZ_BMLF01000001.1"/>
</dbReference>
<dbReference type="PROSITE" id="PS50937">
    <property type="entry name" value="HTH_MERR_2"/>
    <property type="match status" value="1"/>
</dbReference>
<feature type="domain" description="HTH merR-type" evidence="2">
    <location>
        <begin position="10"/>
        <end position="78"/>
    </location>
</feature>
<dbReference type="SUPFAM" id="SSF46955">
    <property type="entry name" value="Putative DNA-binding domain"/>
    <property type="match status" value="1"/>
</dbReference>
<accession>A0A917WCV9</accession>
<dbReference type="Proteomes" id="UP000649829">
    <property type="component" value="Unassembled WGS sequence"/>
</dbReference>
<sequence>MAKSADAFRTISEVAEWLETPAHVLRFWESKFTQVKPVKRAGGRRYYRPGDMELLGGIKQLLHEEGMTIKGVQKLLRERGVGHVAGLCAKRVSLDDGPDAPMAEGVEPEDETPTVVPFRSPQSEPARRAPSRATPKPAPTGPEGAASDPLRTGSEAETATTGRDPDAGTPVPAPGAAEDKPLISTEIEAGADHEGISEDVAEIAPGPLFDHDQDIGRPDQPETALPAGEAPEPDMPPAEMEATPPAPAEPAPAPSPRARVVDVPADPADDSFAPAPGLLELVTRRDAPLPADTAPRAAELLRTLQAWARKSDAG</sequence>
<evidence type="ECO:0000259" key="2">
    <source>
        <dbReference type="PROSITE" id="PS50937"/>
    </source>
</evidence>
<feature type="compositionally biased region" description="Low complexity" evidence="1">
    <location>
        <begin position="256"/>
        <end position="275"/>
    </location>
</feature>
<feature type="compositionally biased region" description="Basic and acidic residues" evidence="1">
    <location>
        <begin position="209"/>
        <end position="220"/>
    </location>
</feature>
<dbReference type="GO" id="GO:0003677">
    <property type="term" value="F:DNA binding"/>
    <property type="evidence" value="ECO:0007669"/>
    <property type="project" value="InterPro"/>
</dbReference>
<proteinExistence type="predicted"/>
<evidence type="ECO:0000256" key="1">
    <source>
        <dbReference type="SAM" id="MobiDB-lite"/>
    </source>
</evidence>
<reference evidence="3" key="1">
    <citation type="journal article" date="2014" name="Int. J. Syst. Evol. Microbiol.">
        <title>Complete genome sequence of Corynebacterium casei LMG S-19264T (=DSM 44701T), isolated from a smear-ripened cheese.</title>
        <authorList>
            <consortium name="US DOE Joint Genome Institute (JGI-PGF)"/>
            <person name="Walter F."/>
            <person name="Albersmeier A."/>
            <person name="Kalinowski J."/>
            <person name="Ruckert C."/>
        </authorList>
    </citation>
    <scope>NUCLEOTIDE SEQUENCE</scope>
    <source>
        <strain evidence="3">CGMCC 1.6293</strain>
    </source>
</reference>
<name>A0A917WCV9_9RHOB</name>
<protein>
    <recommendedName>
        <fullName evidence="2">HTH merR-type domain-containing protein</fullName>
    </recommendedName>
</protein>
<dbReference type="InterPro" id="IPR009061">
    <property type="entry name" value="DNA-bd_dom_put_sf"/>
</dbReference>
<dbReference type="SMART" id="SM00422">
    <property type="entry name" value="HTH_MERR"/>
    <property type="match status" value="1"/>
</dbReference>
<feature type="region of interest" description="Disordered" evidence="1">
    <location>
        <begin position="92"/>
        <end position="275"/>
    </location>
</feature>
<organism evidence="3 4">
    <name type="scientific">Pseudooceanicola nanhaiensis</name>
    <dbReference type="NCBI Taxonomy" id="375761"/>
    <lineage>
        <taxon>Bacteria</taxon>
        <taxon>Pseudomonadati</taxon>
        <taxon>Pseudomonadota</taxon>
        <taxon>Alphaproteobacteria</taxon>
        <taxon>Rhodobacterales</taxon>
        <taxon>Paracoccaceae</taxon>
        <taxon>Pseudooceanicola</taxon>
    </lineage>
</organism>
<gene>
    <name evidence="3" type="ORF">GCM10011534_13580</name>
</gene>
<evidence type="ECO:0000313" key="4">
    <source>
        <dbReference type="Proteomes" id="UP000649829"/>
    </source>
</evidence>
<dbReference type="CDD" id="cd04765">
    <property type="entry name" value="HTH_MlrA-like_sg2"/>
    <property type="match status" value="1"/>
</dbReference>